<evidence type="ECO:0000313" key="1">
    <source>
        <dbReference type="EMBL" id="KAH3771302.1"/>
    </source>
</evidence>
<gene>
    <name evidence="1" type="ORF">DPMN_172616</name>
</gene>
<reference evidence="1" key="1">
    <citation type="journal article" date="2019" name="bioRxiv">
        <title>The Genome of the Zebra Mussel, Dreissena polymorpha: A Resource for Invasive Species Research.</title>
        <authorList>
            <person name="McCartney M.A."/>
            <person name="Auch B."/>
            <person name="Kono T."/>
            <person name="Mallez S."/>
            <person name="Zhang Y."/>
            <person name="Obille A."/>
            <person name="Becker A."/>
            <person name="Abrahante J.E."/>
            <person name="Garbe J."/>
            <person name="Badalamenti J.P."/>
            <person name="Herman A."/>
            <person name="Mangelson H."/>
            <person name="Liachko I."/>
            <person name="Sullivan S."/>
            <person name="Sone E.D."/>
            <person name="Koren S."/>
            <person name="Silverstein K.A.T."/>
            <person name="Beckman K.B."/>
            <person name="Gohl D.M."/>
        </authorList>
    </citation>
    <scope>NUCLEOTIDE SEQUENCE</scope>
    <source>
        <strain evidence="1">Duluth1</strain>
        <tissue evidence="1">Whole animal</tissue>
    </source>
</reference>
<keyword evidence="2" id="KW-1185">Reference proteome</keyword>
<evidence type="ECO:0000313" key="2">
    <source>
        <dbReference type="Proteomes" id="UP000828390"/>
    </source>
</evidence>
<comment type="caution">
    <text evidence="1">The sequence shown here is derived from an EMBL/GenBank/DDBJ whole genome shotgun (WGS) entry which is preliminary data.</text>
</comment>
<name>A0A9D4E3Z4_DREPO</name>
<dbReference type="AlphaFoldDB" id="A0A9D4E3Z4"/>
<dbReference type="EMBL" id="JAIWYP010000009">
    <property type="protein sequence ID" value="KAH3771302.1"/>
    <property type="molecule type" value="Genomic_DNA"/>
</dbReference>
<protein>
    <submittedName>
        <fullName evidence="1">Uncharacterized protein</fullName>
    </submittedName>
</protein>
<accession>A0A9D4E3Z4</accession>
<organism evidence="1 2">
    <name type="scientific">Dreissena polymorpha</name>
    <name type="common">Zebra mussel</name>
    <name type="synonym">Mytilus polymorpha</name>
    <dbReference type="NCBI Taxonomy" id="45954"/>
    <lineage>
        <taxon>Eukaryota</taxon>
        <taxon>Metazoa</taxon>
        <taxon>Spiralia</taxon>
        <taxon>Lophotrochozoa</taxon>
        <taxon>Mollusca</taxon>
        <taxon>Bivalvia</taxon>
        <taxon>Autobranchia</taxon>
        <taxon>Heteroconchia</taxon>
        <taxon>Euheterodonta</taxon>
        <taxon>Imparidentia</taxon>
        <taxon>Neoheterodontei</taxon>
        <taxon>Myida</taxon>
        <taxon>Dreissenoidea</taxon>
        <taxon>Dreissenidae</taxon>
        <taxon>Dreissena</taxon>
    </lineage>
</organism>
<proteinExistence type="predicted"/>
<sequence length="121" mass="13646">MDWVKQAVAGLNKTLWRRFQADVQPRSVATLTCRSSSNNSFSLDITFPQTRIVIPVPYNGSLIPRSGHHKSLIQRSCGDLRNVLGCNCSSLISKTSRRESIPLVDRHKRDQVWCLQALAHC</sequence>
<dbReference type="Proteomes" id="UP000828390">
    <property type="component" value="Unassembled WGS sequence"/>
</dbReference>
<reference evidence="1" key="2">
    <citation type="submission" date="2020-11" db="EMBL/GenBank/DDBJ databases">
        <authorList>
            <person name="McCartney M.A."/>
            <person name="Auch B."/>
            <person name="Kono T."/>
            <person name="Mallez S."/>
            <person name="Becker A."/>
            <person name="Gohl D.M."/>
            <person name="Silverstein K.A.T."/>
            <person name="Koren S."/>
            <person name="Bechman K.B."/>
            <person name="Herman A."/>
            <person name="Abrahante J.E."/>
            <person name="Garbe J."/>
        </authorList>
    </citation>
    <scope>NUCLEOTIDE SEQUENCE</scope>
    <source>
        <strain evidence="1">Duluth1</strain>
        <tissue evidence="1">Whole animal</tissue>
    </source>
</reference>